<dbReference type="PROSITE" id="PS51384">
    <property type="entry name" value="FAD_FR"/>
    <property type="match status" value="1"/>
</dbReference>
<protein>
    <submittedName>
        <fullName evidence="2">Siderophore-interacting protein</fullName>
    </submittedName>
</protein>
<evidence type="ECO:0000259" key="1">
    <source>
        <dbReference type="PROSITE" id="PS51384"/>
    </source>
</evidence>
<dbReference type="InterPro" id="IPR017927">
    <property type="entry name" value="FAD-bd_FR_type"/>
</dbReference>
<accession>A0A378T399</accession>
<dbReference type="RefSeq" id="WP_115150659.1">
    <property type="nucleotide sequence ID" value="NZ_CP081000.1"/>
</dbReference>
<name>A0A378T399_9MYCO</name>
<dbReference type="InterPro" id="IPR013113">
    <property type="entry name" value="SIP_FAD-bd"/>
</dbReference>
<dbReference type="FunFam" id="3.40.50.80:FF:000038">
    <property type="entry name" value="Vibriobactin utilization protein ViuB"/>
    <property type="match status" value="1"/>
</dbReference>
<dbReference type="Gene3D" id="3.40.50.80">
    <property type="entry name" value="Nucleotide-binding domain of ferredoxin-NADP reductase (FNR) module"/>
    <property type="match status" value="1"/>
</dbReference>
<proteinExistence type="predicted"/>
<evidence type="ECO:0000313" key="2">
    <source>
        <dbReference type="EMBL" id="STZ55259.1"/>
    </source>
</evidence>
<evidence type="ECO:0000313" key="3">
    <source>
        <dbReference type="Proteomes" id="UP000254945"/>
    </source>
</evidence>
<dbReference type="InterPro" id="IPR017938">
    <property type="entry name" value="Riboflavin_synthase-like_b-brl"/>
</dbReference>
<dbReference type="CDD" id="cd06193">
    <property type="entry name" value="siderophore_interacting"/>
    <property type="match status" value="1"/>
</dbReference>
<reference evidence="2 3" key="1">
    <citation type="submission" date="2018-06" db="EMBL/GenBank/DDBJ databases">
        <authorList>
            <consortium name="Pathogen Informatics"/>
            <person name="Doyle S."/>
        </authorList>
    </citation>
    <scope>NUCLEOTIDE SEQUENCE [LARGE SCALE GENOMIC DNA]</scope>
    <source>
        <strain evidence="2 3">NCTC4524</strain>
    </source>
</reference>
<dbReference type="Pfam" id="PF08021">
    <property type="entry name" value="FAD_binding_9"/>
    <property type="match status" value="1"/>
</dbReference>
<feature type="domain" description="FAD-binding FR-type" evidence="1">
    <location>
        <begin position="4"/>
        <end position="134"/>
    </location>
</feature>
<dbReference type="Gene3D" id="2.40.30.10">
    <property type="entry name" value="Translation factors"/>
    <property type="match status" value="1"/>
</dbReference>
<dbReference type="InterPro" id="IPR039374">
    <property type="entry name" value="SIP_fam"/>
</dbReference>
<dbReference type="Proteomes" id="UP000254945">
    <property type="component" value="Unassembled WGS sequence"/>
</dbReference>
<dbReference type="PANTHER" id="PTHR30157">
    <property type="entry name" value="FERRIC REDUCTASE, NADPH-DEPENDENT"/>
    <property type="match status" value="1"/>
</dbReference>
<gene>
    <name evidence="2" type="primary">viuB</name>
    <name evidence="2" type="ORF">NCTC4524_02904</name>
</gene>
<dbReference type="STRING" id="1796.ABW05_05440"/>
<dbReference type="GO" id="GO:0016491">
    <property type="term" value="F:oxidoreductase activity"/>
    <property type="evidence" value="ECO:0007669"/>
    <property type="project" value="InterPro"/>
</dbReference>
<dbReference type="SUPFAM" id="SSF63380">
    <property type="entry name" value="Riboflavin synthase domain-like"/>
    <property type="match status" value="1"/>
</dbReference>
<dbReference type="PANTHER" id="PTHR30157:SF0">
    <property type="entry name" value="NADPH-DEPENDENT FERRIC-CHELATE REDUCTASE"/>
    <property type="match status" value="1"/>
</dbReference>
<dbReference type="InterPro" id="IPR007037">
    <property type="entry name" value="SIP_rossman_dom"/>
</dbReference>
<dbReference type="Pfam" id="PF04954">
    <property type="entry name" value="SIP"/>
    <property type="match status" value="1"/>
</dbReference>
<organism evidence="2 3">
    <name type="scientific">Mycolicibacterium senegalense</name>
    <dbReference type="NCBI Taxonomy" id="1796"/>
    <lineage>
        <taxon>Bacteria</taxon>
        <taxon>Bacillati</taxon>
        <taxon>Actinomycetota</taxon>
        <taxon>Actinomycetes</taxon>
        <taxon>Mycobacteriales</taxon>
        <taxon>Mycobacteriaceae</taxon>
        <taxon>Mycolicibacterium</taxon>
    </lineage>
</organism>
<dbReference type="AlphaFoldDB" id="A0A378T399"/>
<dbReference type="InterPro" id="IPR039261">
    <property type="entry name" value="FNR_nucleotide-bd"/>
</dbReference>
<dbReference type="EMBL" id="UGQQ01000001">
    <property type="protein sequence ID" value="STZ55259.1"/>
    <property type="molecule type" value="Genomic_DNA"/>
</dbReference>
<sequence>MAGRPVHTFEVVHREQLTDHMVRLVLGANGDSGFGTFSPNEFSDAYAKLVIVPENVDVSVLPKPLTLDSFQELPVELRPTVRTYTVRKVDRERGEITIDFVVHGEQGVAAPWAAAAVPGQPAYLMGPSGAYTPDPAADWHLLAGDESALPAIGAALEALPDNAIGKVFIEVAGPADEIELTAPAGVEITWVHRGGRADLVGDDHAGDNAPLIAAVKEAAWLPGQVQVFIHGEAQAVMHNLRPYIRKERGVAAKWAASISGYWRRGRTEETFRQWKAELAKAEADTAG</sequence>